<gene>
    <name evidence="1" type="ORF">RM479_07855</name>
</gene>
<evidence type="ECO:0000313" key="1">
    <source>
        <dbReference type="EMBL" id="MDT0328324.1"/>
    </source>
</evidence>
<reference evidence="2" key="1">
    <citation type="submission" date="2023-07" db="EMBL/GenBank/DDBJ databases">
        <title>30 novel species of actinomycetes from the DSMZ collection.</title>
        <authorList>
            <person name="Nouioui I."/>
        </authorList>
    </citation>
    <scope>NUCLEOTIDE SEQUENCE [LARGE SCALE GENOMIC DNA]</scope>
    <source>
        <strain evidence="2">DSM 44743</strain>
    </source>
</reference>
<dbReference type="Gene3D" id="3.30.1540.10">
    <property type="entry name" value="formyl-coa transferase, domain 3"/>
    <property type="match status" value="1"/>
</dbReference>
<dbReference type="EMBL" id="JAVREP010000004">
    <property type="protein sequence ID" value="MDT0328324.1"/>
    <property type="molecule type" value="Genomic_DNA"/>
</dbReference>
<dbReference type="Proteomes" id="UP001183390">
    <property type="component" value="Unassembled WGS sequence"/>
</dbReference>
<comment type="caution">
    <text evidence="1">The sequence shown here is derived from an EMBL/GenBank/DDBJ whole genome shotgun (WGS) entry which is preliminary data.</text>
</comment>
<dbReference type="PANTHER" id="PTHR48228">
    <property type="entry name" value="SUCCINYL-COA--D-CITRAMALATE COA-TRANSFERASE"/>
    <property type="match status" value="1"/>
</dbReference>
<dbReference type="Gene3D" id="3.40.50.10540">
    <property type="entry name" value="Crotonobetainyl-coa:carnitine coa-transferase, domain 1"/>
    <property type="match status" value="2"/>
</dbReference>
<dbReference type="InterPro" id="IPR003673">
    <property type="entry name" value="CoA-Trfase_fam_III"/>
</dbReference>
<dbReference type="Pfam" id="PF02515">
    <property type="entry name" value="CoA_transf_3"/>
    <property type="match status" value="2"/>
</dbReference>
<proteinExistence type="predicted"/>
<organism evidence="1 2">
    <name type="scientific">Nocardiopsis lambiniae</name>
    <dbReference type="NCBI Taxonomy" id="3075539"/>
    <lineage>
        <taxon>Bacteria</taxon>
        <taxon>Bacillati</taxon>
        <taxon>Actinomycetota</taxon>
        <taxon>Actinomycetes</taxon>
        <taxon>Streptosporangiales</taxon>
        <taxon>Nocardiopsidaceae</taxon>
        <taxon>Nocardiopsis</taxon>
    </lineage>
</organism>
<evidence type="ECO:0000313" key="2">
    <source>
        <dbReference type="Proteomes" id="UP001183390"/>
    </source>
</evidence>
<dbReference type="InterPro" id="IPR050509">
    <property type="entry name" value="CoA-transferase_III"/>
</dbReference>
<name>A0ABU2M6M8_9ACTN</name>
<dbReference type="GO" id="GO:0016740">
    <property type="term" value="F:transferase activity"/>
    <property type="evidence" value="ECO:0007669"/>
    <property type="project" value="UniProtKB-KW"/>
</dbReference>
<dbReference type="RefSeq" id="WP_311511056.1">
    <property type="nucleotide sequence ID" value="NZ_JAVREP010000004.1"/>
</dbReference>
<dbReference type="InterPro" id="IPR044855">
    <property type="entry name" value="CoA-Trfase_III_dom3_sf"/>
</dbReference>
<accession>A0ABU2M6M8</accession>
<dbReference type="SUPFAM" id="SSF89796">
    <property type="entry name" value="CoA-transferase family III (CaiB/BaiF)"/>
    <property type="match status" value="2"/>
</dbReference>
<sequence length="546" mass="55581">MTATAVAAAPLAGTAVRAVGDTVPVRVAVSRLRALGCAVERVDGAPPATVSAGRIDLLGTGGATSGCDIAWSTPDVPLTDERDVQAACGLAHLHGRARGGPRFLPVDYASVCAGVLAAQAVTAAALVLERGGPALRGSVSVAGAALLAVAPYVAEATATRGRVSALEAGEPPPFRSADGIRFEIETLDPESWLRFWRELDAPRDAIATGWAPFQRRFATAVCPLPAALFATLAALPFEVVRDTARECGVGAVPLRPMAEVTDDGPASTWRPHAVDVPPAPALPAWSPTGPLAGLRVVEATNRVQGPLAGLLLTLLGADTVRVEPPGGDPMRGVPPLAGGLSARFAAFNRGKDAAECDLKNAEGRHAAVDLAVDGHVLLYNWPPGRAERFGLGAGDLAARAPGLVRVHADGWAGGEPDPGTPATDFLVQAHGGIADLLSDGADPAPSLVTLTDVLGGMIAAEAALAGLLTRARAGVGASARTSLVDAARLLRLTGRGTAHRPRAGTPPVADPVSVAEAFPAAFTTVHGVALPRAPWTFTTLEGEVAR</sequence>
<keyword evidence="1" id="KW-0808">Transferase</keyword>
<keyword evidence="2" id="KW-1185">Reference proteome</keyword>
<protein>
    <submittedName>
        <fullName evidence="1">CoA transferase</fullName>
    </submittedName>
</protein>
<dbReference type="InterPro" id="IPR023606">
    <property type="entry name" value="CoA-Trfase_III_dom_1_sf"/>
</dbReference>
<dbReference type="PANTHER" id="PTHR48228:SF5">
    <property type="entry name" value="ALPHA-METHYLACYL-COA RACEMASE"/>
    <property type="match status" value="1"/>
</dbReference>